<sequence>MDAAAFSSAVAQFSTKFCNELDNTTNIVCSPLSAENLLALLTLGSTDPAQTELLKALGFPDNDDHKSIRSTFGALTSKLKAIKGVTLLVANKVYIKDGGYEVELELKKDAEDIFDTEFEKINFKNSASAAQLINQWVEHKTKNQIKDLFSSSSFSAFSLLVLVNALYFKGLWKNQFNPKDTIKQVFHLDDKKTVKIPMMFKEQKFNYYASPDLQAQLLEVSYAGEETSMVFILPDDIVGLNAVMQNLADGHDLMSEIKKMTPTKVKATLPKFKVETEIDLTKLLPQLGIKAIFNKDDSGLSELLSPAQEVYVTEAIQKVYIEVNETGGEGGDGSGIDIRSISFMADAETRESAYFRADHPFLYLLMGPDNTILFIGAYRGN</sequence>
<protein>
    <recommendedName>
        <fullName evidence="5">Serpin domain-containing protein</fullName>
    </recommendedName>
</protein>
<dbReference type="InterPro" id="IPR000215">
    <property type="entry name" value="Serpin_fam"/>
</dbReference>
<dbReference type="SMART" id="SM00093">
    <property type="entry name" value="SERPIN"/>
    <property type="match status" value="1"/>
</dbReference>
<evidence type="ECO:0000256" key="4">
    <source>
        <dbReference type="RuleBase" id="RU000411"/>
    </source>
</evidence>
<dbReference type="EMBL" id="JH668379">
    <property type="protein sequence ID" value="KAG6449820.1"/>
    <property type="molecule type" value="Genomic_DNA"/>
</dbReference>
<evidence type="ECO:0000313" key="6">
    <source>
        <dbReference type="EMBL" id="KAG6449820.1"/>
    </source>
</evidence>
<reference evidence="6" key="2">
    <citation type="submission" date="2020-12" db="EMBL/GenBank/DDBJ databases">
        <authorList>
            <person name="Kanost M."/>
        </authorList>
    </citation>
    <scope>NUCLEOTIDE SEQUENCE</scope>
</reference>
<dbReference type="EMBL" id="JH668379">
    <property type="protein sequence ID" value="KAG6449821.1"/>
    <property type="molecule type" value="Genomic_DNA"/>
</dbReference>
<organism evidence="6 8">
    <name type="scientific">Manduca sexta</name>
    <name type="common">Tobacco hawkmoth</name>
    <name type="synonym">Tobacco hornworm</name>
    <dbReference type="NCBI Taxonomy" id="7130"/>
    <lineage>
        <taxon>Eukaryota</taxon>
        <taxon>Metazoa</taxon>
        <taxon>Ecdysozoa</taxon>
        <taxon>Arthropoda</taxon>
        <taxon>Hexapoda</taxon>
        <taxon>Insecta</taxon>
        <taxon>Pterygota</taxon>
        <taxon>Neoptera</taxon>
        <taxon>Endopterygota</taxon>
        <taxon>Lepidoptera</taxon>
        <taxon>Glossata</taxon>
        <taxon>Ditrysia</taxon>
        <taxon>Bombycoidea</taxon>
        <taxon>Sphingidae</taxon>
        <taxon>Sphinginae</taxon>
        <taxon>Sphingini</taxon>
        <taxon>Manduca</taxon>
    </lineage>
</organism>
<dbReference type="SUPFAM" id="SSF56574">
    <property type="entry name" value="Serpins"/>
    <property type="match status" value="1"/>
</dbReference>
<keyword evidence="3" id="KW-0722">Serine protease inhibitor</keyword>
<dbReference type="InterPro" id="IPR042178">
    <property type="entry name" value="Serpin_sf_1"/>
</dbReference>
<dbReference type="PANTHER" id="PTHR11461:SF211">
    <property type="entry name" value="GH10112P-RELATED"/>
    <property type="match status" value="1"/>
</dbReference>
<evidence type="ECO:0000256" key="2">
    <source>
        <dbReference type="ARBA" id="ARBA00022690"/>
    </source>
</evidence>
<dbReference type="InterPro" id="IPR042185">
    <property type="entry name" value="Serpin_sf_2"/>
</dbReference>
<gene>
    <name evidence="6" type="ORF">O3G_MSEX006251</name>
    <name evidence="7" type="ORF">O3G_MSEX006273</name>
</gene>
<keyword evidence="8" id="KW-1185">Reference proteome</keyword>
<dbReference type="InterPro" id="IPR023795">
    <property type="entry name" value="Serpin_CS"/>
</dbReference>
<dbReference type="GO" id="GO:0005615">
    <property type="term" value="C:extracellular space"/>
    <property type="evidence" value="ECO:0007669"/>
    <property type="project" value="InterPro"/>
</dbReference>
<comment type="caution">
    <text evidence="6">The sequence shown here is derived from an EMBL/GenBank/DDBJ whole genome shotgun (WGS) entry which is preliminary data.</text>
</comment>
<dbReference type="InterPro" id="IPR036186">
    <property type="entry name" value="Serpin_sf"/>
</dbReference>
<dbReference type="EMBL" id="JH668379">
    <property type="protein sequence ID" value="KAG6449822.1"/>
    <property type="molecule type" value="Genomic_DNA"/>
</dbReference>
<dbReference type="Gene3D" id="3.30.497.10">
    <property type="entry name" value="Antithrombin, subunit I, domain 2"/>
    <property type="match status" value="1"/>
</dbReference>
<dbReference type="Pfam" id="PF00079">
    <property type="entry name" value="Serpin"/>
    <property type="match status" value="1"/>
</dbReference>
<dbReference type="Gene3D" id="2.30.39.10">
    <property type="entry name" value="Alpha-1-antitrypsin, domain 1"/>
    <property type="match status" value="1"/>
</dbReference>
<feature type="domain" description="Serpin" evidence="5">
    <location>
        <begin position="11"/>
        <end position="381"/>
    </location>
</feature>
<dbReference type="CDD" id="cd19579">
    <property type="entry name" value="serpin1K-like"/>
    <property type="match status" value="1"/>
</dbReference>
<dbReference type="Proteomes" id="UP000791440">
    <property type="component" value="Unassembled WGS sequence"/>
</dbReference>
<proteinExistence type="inferred from homology"/>
<evidence type="ECO:0000313" key="8">
    <source>
        <dbReference type="Proteomes" id="UP000791440"/>
    </source>
</evidence>
<name>A0A921Z2Y9_MANSE</name>
<keyword evidence="2" id="KW-0646">Protease inhibitor</keyword>
<evidence type="ECO:0000313" key="7">
    <source>
        <dbReference type="EMBL" id="KAG6449821.1"/>
    </source>
</evidence>
<dbReference type="GO" id="GO:0004867">
    <property type="term" value="F:serine-type endopeptidase inhibitor activity"/>
    <property type="evidence" value="ECO:0007669"/>
    <property type="project" value="UniProtKB-KW"/>
</dbReference>
<evidence type="ECO:0000259" key="5">
    <source>
        <dbReference type="SMART" id="SM00093"/>
    </source>
</evidence>
<evidence type="ECO:0000256" key="1">
    <source>
        <dbReference type="ARBA" id="ARBA00009500"/>
    </source>
</evidence>
<dbReference type="PROSITE" id="PS00284">
    <property type="entry name" value="SERPIN"/>
    <property type="match status" value="1"/>
</dbReference>
<reference evidence="6" key="1">
    <citation type="journal article" date="2016" name="Insect Biochem. Mol. Biol.">
        <title>Multifaceted biological insights from a draft genome sequence of the tobacco hornworm moth, Manduca sexta.</title>
        <authorList>
            <person name="Kanost M.R."/>
            <person name="Arrese E.L."/>
            <person name="Cao X."/>
            <person name="Chen Y.R."/>
            <person name="Chellapilla S."/>
            <person name="Goldsmith M.R."/>
            <person name="Grosse-Wilde E."/>
            <person name="Heckel D.G."/>
            <person name="Herndon N."/>
            <person name="Jiang H."/>
            <person name="Papanicolaou A."/>
            <person name="Qu J."/>
            <person name="Soulages J.L."/>
            <person name="Vogel H."/>
            <person name="Walters J."/>
            <person name="Waterhouse R.M."/>
            <person name="Ahn S.J."/>
            <person name="Almeida F.C."/>
            <person name="An C."/>
            <person name="Aqrawi P."/>
            <person name="Bretschneider A."/>
            <person name="Bryant W.B."/>
            <person name="Bucks S."/>
            <person name="Chao H."/>
            <person name="Chevignon G."/>
            <person name="Christen J.M."/>
            <person name="Clarke D.F."/>
            <person name="Dittmer N.T."/>
            <person name="Ferguson L.C.F."/>
            <person name="Garavelou S."/>
            <person name="Gordon K.H.J."/>
            <person name="Gunaratna R.T."/>
            <person name="Han Y."/>
            <person name="Hauser F."/>
            <person name="He Y."/>
            <person name="Heidel-Fischer H."/>
            <person name="Hirsh A."/>
            <person name="Hu Y."/>
            <person name="Jiang H."/>
            <person name="Kalra D."/>
            <person name="Klinner C."/>
            <person name="Konig C."/>
            <person name="Kovar C."/>
            <person name="Kroll A.R."/>
            <person name="Kuwar S.S."/>
            <person name="Lee S.L."/>
            <person name="Lehman R."/>
            <person name="Li K."/>
            <person name="Li Z."/>
            <person name="Liang H."/>
            <person name="Lovelace S."/>
            <person name="Lu Z."/>
            <person name="Mansfield J.H."/>
            <person name="McCulloch K.J."/>
            <person name="Mathew T."/>
            <person name="Morton B."/>
            <person name="Muzny D.M."/>
            <person name="Neunemann D."/>
            <person name="Ongeri F."/>
            <person name="Pauchet Y."/>
            <person name="Pu L.L."/>
            <person name="Pyrousis I."/>
            <person name="Rao X.J."/>
            <person name="Redding A."/>
            <person name="Roesel C."/>
            <person name="Sanchez-Gracia A."/>
            <person name="Schaack S."/>
            <person name="Shukla A."/>
            <person name="Tetreau G."/>
            <person name="Wang Y."/>
            <person name="Xiong G.H."/>
            <person name="Traut W."/>
            <person name="Walsh T.K."/>
            <person name="Worley K.C."/>
            <person name="Wu D."/>
            <person name="Wu W."/>
            <person name="Wu Y.Q."/>
            <person name="Zhang X."/>
            <person name="Zou Z."/>
            <person name="Zucker H."/>
            <person name="Briscoe A.D."/>
            <person name="Burmester T."/>
            <person name="Clem R.J."/>
            <person name="Feyereisen R."/>
            <person name="Grimmelikhuijzen C.J.P."/>
            <person name="Hamodrakas S.J."/>
            <person name="Hansson B.S."/>
            <person name="Huguet E."/>
            <person name="Jermiin L.S."/>
            <person name="Lan Q."/>
            <person name="Lehman H.K."/>
            <person name="Lorenzen M."/>
            <person name="Merzendorfer H."/>
            <person name="Michalopoulos I."/>
            <person name="Morton D.B."/>
            <person name="Muthukrishnan S."/>
            <person name="Oakeshott J.G."/>
            <person name="Palmer W."/>
            <person name="Park Y."/>
            <person name="Passarelli A.L."/>
            <person name="Rozas J."/>
            <person name="Schwartz L.M."/>
            <person name="Smith W."/>
            <person name="Southgate A."/>
            <person name="Vilcinskas A."/>
            <person name="Vogt R."/>
            <person name="Wang P."/>
            <person name="Werren J."/>
            <person name="Yu X.Q."/>
            <person name="Zhou J.J."/>
            <person name="Brown S.J."/>
            <person name="Scherer S.E."/>
            <person name="Richards S."/>
            <person name="Blissard G.W."/>
        </authorList>
    </citation>
    <scope>NUCLEOTIDE SEQUENCE</scope>
</reference>
<evidence type="ECO:0000256" key="3">
    <source>
        <dbReference type="ARBA" id="ARBA00022900"/>
    </source>
</evidence>
<accession>A0A921Z2Y9</accession>
<dbReference type="PANTHER" id="PTHR11461">
    <property type="entry name" value="SERINE PROTEASE INHIBITOR, SERPIN"/>
    <property type="match status" value="1"/>
</dbReference>
<comment type="similarity">
    <text evidence="1 4">Belongs to the serpin family.</text>
</comment>
<dbReference type="AlphaFoldDB" id="A0A921Z2Y9"/>
<dbReference type="InterPro" id="IPR023796">
    <property type="entry name" value="Serpin_dom"/>
</dbReference>